<proteinExistence type="predicted"/>
<evidence type="ECO:0000313" key="4">
    <source>
        <dbReference type="RefSeq" id="XP_022345019.1"/>
    </source>
</evidence>
<sequence length="123" mass="12903">MSDPLNPRRRSKIPRAEEEPLAPSTTRSSATTSQDETTSPPAKGRRLDSSPGGDLEPLPLSPQSGGVGADRSLFSSPPQSRLGAPTSEIDPSSPQSSAEHQNLPRRCVTLTVRNGYVIAGADG</sequence>
<dbReference type="RefSeq" id="XP_022345019.1">
    <property type="nucleotide sequence ID" value="XM_022489311.1"/>
</dbReference>
<feature type="compositionally biased region" description="Polar residues" evidence="1">
    <location>
        <begin position="89"/>
        <end position="100"/>
    </location>
</feature>
<gene>
    <name evidence="3 4 5" type="primary">LOC111137708</name>
</gene>
<accession>A0A8B8EYE7</accession>
<dbReference type="GeneID" id="111137708"/>
<evidence type="ECO:0000313" key="5">
    <source>
        <dbReference type="RefSeq" id="XP_022345020.1"/>
    </source>
</evidence>
<reference evidence="3 4" key="1">
    <citation type="submission" date="2025-04" db="UniProtKB">
        <authorList>
            <consortium name="RefSeq"/>
        </authorList>
    </citation>
    <scope>IDENTIFICATION</scope>
    <source>
        <tissue evidence="3 4">Whole sample</tissue>
    </source>
</reference>
<dbReference type="RefSeq" id="XP_022345018.1">
    <property type="nucleotide sequence ID" value="XM_022489310.1"/>
</dbReference>
<dbReference type="KEGG" id="cvn:111137708"/>
<organism evidence="2 4">
    <name type="scientific">Crassostrea virginica</name>
    <name type="common">Eastern oyster</name>
    <dbReference type="NCBI Taxonomy" id="6565"/>
    <lineage>
        <taxon>Eukaryota</taxon>
        <taxon>Metazoa</taxon>
        <taxon>Spiralia</taxon>
        <taxon>Lophotrochozoa</taxon>
        <taxon>Mollusca</taxon>
        <taxon>Bivalvia</taxon>
        <taxon>Autobranchia</taxon>
        <taxon>Pteriomorphia</taxon>
        <taxon>Ostreida</taxon>
        <taxon>Ostreoidea</taxon>
        <taxon>Ostreidae</taxon>
        <taxon>Crassostrea</taxon>
    </lineage>
</organism>
<evidence type="ECO:0000256" key="1">
    <source>
        <dbReference type="SAM" id="MobiDB-lite"/>
    </source>
</evidence>
<dbReference type="AlphaFoldDB" id="A0A8B8EYE7"/>
<evidence type="ECO:0000313" key="3">
    <source>
        <dbReference type="RefSeq" id="XP_022345018.1"/>
    </source>
</evidence>
<keyword evidence="2" id="KW-1185">Reference proteome</keyword>
<feature type="compositionally biased region" description="Low complexity" evidence="1">
    <location>
        <begin position="24"/>
        <end position="33"/>
    </location>
</feature>
<evidence type="ECO:0000313" key="2">
    <source>
        <dbReference type="Proteomes" id="UP000694844"/>
    </source>
</evidence>
<protein>
    <submittedName>
        <fullName evidence="3 4">Uncharacterized protein LOC111137708</fullName>
    </submittedName>
</protein>
<dbReference type="RefSeq" id="XP_022345020.1">
    <property type="nucleotide sequence ID" value="XM_022489312.1"/>
</dbReference>
<name>A0A8B8EYE7_CRAVI</name>
<dbReference type="Proteomes" id="UP000694844">
    <property type="component" value="Chromosome 5"/>
</dbReference>
<feature type="region of interest" description="Disordered" evidence="1">
    <location>
        <begin position="1"/>
        <end position="106"/>
    </location>
</feature>